<gene>
    <name evidence="10" type="ORF">PENCOP_c008G01309</name>
</gene>
<dbReference type="Pfam" id="PF25574">
    <property type="entry name" value="TPR_IMB1"/>
    <property type="match status" value="1"/>
</dbReference>
<keyword evidence="11" id="KW-1185">Reference proteome</keyword>
<protein>
    <recommendedName>
        <fullName evidence="7">Importin-95</fullName>
    </recommendedName>
    <alternativeName>
        <fullName evidence="8">Karyopherin-95</fullName>
    </alternativeName>
</protein>
<evidence type="ECO:0000256" key="4">
    <source>
        <dbReference type="ARBA" id="ARBA00022490"/>
    </source>
</evidence>
<dbReference type="GO" id="GO:0006606">
    <property type="term" value="P:protein import into nucleus"/>
    <property type="evidence" value="ECO:0007669"/>
    <property type="project" value="InterPro"/>
</dbReference>
<keyword evidence="6" id="KW-0653">Protein transport</keyword>
<evidence type="ECO:0000259" key="9">
    <source>
        <dbReference type="PROSITE" id="PS50166"/>
    </source>
</evidence>
<dbReference type="InterPro" id="IPR011989">
    <property type="entry name" value="ARM-like"/>
</dbReference>
<dbReference type="InterPro" id="IPR001494">
    <property type="entry name" value="Importin-beta_N"/>
</dbReference>
<dbReference type="FunFam" id="1.25.10.10:FF:000027">
    <property type="entry name" value="Importin subunit beta-1"/>
    <property type="match status" value="1"/>
</dbReference>
<sequence>MDARQVLQSTLAPDASERSNAEQQLAHAAEVDFAAYLITLGQELANESSPAHIRVAAGIALKNAFTFRDQAKLREVQLRWAQSINPDTKKQVKELALKTLQSPDARAGNAAATLIVSIAAIELPRGEWPELMGILVQNVASGNDALKQSSLTAIGYICESQDPELRASLTQHSNAILTAVVQGARREEPNMDVRYAAIAALSDAVDFVRTNMDNEGERNYIMQVVCEATQADEVRVQAAAFGCLNRIMGSYYEKMRFYMEKALFGLSIMGMKSEEEEVAKLAIEFWCTVCEEEIAIEDDNAEAQQEGVEARPFFGFARVATREVVPVLLQSMCRQDEDAGDDEYNVSRAAYQAMQLYAQCVQGDVIQPVVTFVEENIRNEDWHRRDAAVAAFGAIMEGPEPAVLEPLIKQALSVLLGMMEDSSVSVRDSTAYALGRVCDCCPEVLDPEVHLQPLISCLFNGLANSPKIASSCCWALMNVADRFAGDDGSQTNPLSKHFEDSVKSLLTVTERQDADNQLRTAGYEVLNSFVMNSANDSLPMVATLSDVIIQRLEHTVPMQQQVVSPEDRILLEEMQTSLISVILAIVQRFEGEIKPQADRIMSVLLQVLSTLGPKSSVPDVIFATVGAIASALEDDFIKYMESFSPFLYNALGNQEEPGLCSMAIGLVSDIARALNEKVQPYCDTFMNLLLKTLQTSTNQLKPAILETFGDIAQAIGTNFDTYLAVVGQVLQQASSVTTSSDLPYDMVDYIVSLREGIMDAWGGILLSYKGTPSITQLQPFIESIFQLLHIISQESNRSEGLMRSAMGVIGDLADAFPNGELAAYFRNDWVTALVRETRTTRQYSERTIETARWTREQVKRQINLGAVLLVRFHHPKRLPLTSGLLASMPQVPRLLKPTPNWCS</sequence>
<organism evidence="10 11">
    <name type="scientific">Penicillium coprophilum</name>
    <dbReference type="NCBI Taxonomy" id="36646"/>
    <lineage>
        <taxon>Eukaryota</taxon>
        <taxon>Fungi</taxon>
        <taxon>Dikarya</taxon>
        <taxon>Ascomycota</taxon>
        <taxon>Pezizomycotina</taxon>
        <taxon>Eurotiomycetes</taxon>
        <taxon>Eurotiomycetidae</taxon>
        <taxon>Eurotiales</taxon>
        <taxon>Aspergillaceae</taxon>
        <taxon>Penicillium</taxon>
    </lineage>
</organism>
<evidence type="ECO:0000256" key="5">
    <source>
        <dbReference type="ARBA" id="ARBA00022737"/>
    </source>
</evidence>
<dbReference type="InterPro" id="IPR040122">
    <property type="entry name" value="Importin_beta"/>
</dbReference>
<comment type="similarity">
    <text evidence="2">Belongs to the importin beta family. Importin beta-1 subfamily.</text>
</comment>
<evidence type="ECO:0000256" key="6">
    <source>
        <dbReference type="ARBA" id="ARBA00022927"/>
    </source>
</evidence>
<keyword evidence="5" id="KW-0677">Repeat</keyword>
<dbReference type="Pfam" id="PF13513">
    <property type="entry name" value="HEAT_EZ"/>
    <property type="match status" value="1"/>
</dbReference>
<dbReference type="GO" id="GO:0031267">
    <property type="term" value="F:small GTPase binding"/>
    <property type="evidence" value="ECO:0007669"/>
    <property type="project" value="InterPro"/>
</dbReference>
<proteinExistence type="inferred from homology"/>
<dbReference type="SUPFAM" id="SSF48371">
    <property type="entry name" value="ARM repeat"/>
    <property type="match status" value="1"/>
</dbReference>
<accession>A0A1V6UJG8</accession>
<evidence type="ECO:0000256" key="2">
    <source>
        <dbReference type="ARBA" id="ARBA00010907"/>
    </source>
</evidence>
<dbReference type="EMBL" id="MDDG01000008">
    <property type="protein sequence ID" value="OQE38600.1"/>
    <property type="molecule type" value="Genomic_DNA"/>
</dbReference>
<evidence type="ECO:0000313" key="11">
    <source>
        <dbReference type="Proteomes" id="UP000191500"/>
    </source>
</evidence>
<dbReference type="Gene3D" id="1.25.10.10">
    <property type="entry name" value="Leucine-rich Repeat Variant"/>
    <property type="match status" value="1"/>
</dbReference>
<evidence type="ECO:0000256" key="7">
    <source>
        <dbReference type="ARBA" id="ARBA00079884"/>
    </source>
</evidence>
<dbReference type="Pfam" id="PF03810">
    <property type="entry name" value="IBN_N"/>
    <property type="match status" value="1"/>
</dbReference>
<dbReference type="InterPro" id="IPR058584">
    <property type="entry name" value="IMB1_TNPO1-like_TPR"/>
</dbReference>
<evidence type="ECO:0000256" key="3">
    <source>
        <dbReference type="ARBA" id="ARBA00022448"/>
    </source>
</evidence>
<comment type="subcellular location">
    <subcellularLocation>
        <location evidence="1">Cytoplasm</location>
    </subcellularLocation>
</comment>
<name>A0A1V6UJG8_9EURO</name>
<dbReference type="SMART" id="SM00913">
    <property type="entry name" value="IBN_N"/>
    <property type="match status" value="1"/>
</dbReference>
<dbReference type="InterPro" id="IPR016024">
    <property type="entry name" value="ARM-type_fold"/>
</dbReference>
<evidence type="ECO:0000256" key="1">
    <source>
        <dbReference type="ARBA" id="ARBA00004496"/>
    </source>
</evidence>
<comment type="caution">
    <text evidence="10">The sequence shown here is derived from an EMBL/GenBank/DDBJ whole genome shotgun (WGS) entry which is preliminary data.</text>
</comment>
<keyword evidence="4" id="KW-0963">Cytoplasm</keyword>
<dbReference type="AlphaFoldDB" id="A0A1V6UJG8"/>
<dbReference type="Proteomes" id="UP000191500">
    <property type="component" value="Unassembled WGS sequence"/>
</dbReference>
<evidence type="ECO:0000313" key="10">
    <source>
        <dbReference type="EMBL" id="OQE38600.1"/>
    </source>
</evidence>
<dbReference type="GO" id="GO:0005634">
    <property type="term" value="C:nucleus"/>
    <property type="evidence" value="ECO:0007669"/>
    <property type="project" value="UniProtKB-ARBA"/>
</dbReference>
<reference evidence="11" key="1">
    <citation type="journal article" date="2017" name="Nat. Microbiol.">
        <title>Global analysis of biosynthetic gene clusters reveals vast potential of secondary metabolite production in Penicillium species.</title>
        <authorList>
            <person name="Nielsen J.C."/>
            <person name="Grijseels S."/>
            <person name="Prigent S."/>
            <person name="Ji B."/>
            <person name="Dainat J."/>
            <person name="Nielsen K.F."/>
            <person name="Frisvad J.C."/>
            <person name="Workman M."/>
            <person name="Nielsen J."/>
        </authorList>
    </citation>
    <scope>NUCLEOTIDE SEQUENCE [LARGE SCALE GENOMIC DNA]</scope>
    <source>
        <strain evidence="11">IBT 31321</strain>
    </source>
</reference>
<dbReference type="GO" id="GO:0005737">
    <property type="term" value="C:cytoplasm"/>
    <property type="evidence" value="ECO:0007669"/>
    <property type="project" value="UniProtKB-SubCell"/>
</dbReference>
<keyword evidence="3" id="KW-0813">Transport</keyword>
<feature type="domain" description="Importin N-terminal" evidence="9">
    <location>
        <begin position="21"/>
        <end position="102"/>
    </location>
</feature>
<dbReference type="STRING" id="36646.A0A1V6UJG8"/>
<dbReference type="PROSITE" id="PS50166">
    <property type="entry name" value="IMPORTIN_B_NT"/>
    <property type="match status" value="1"/>
</dbReference>
<evidence type="ECO:0000256" key="8">
    <source>
        <dbReference type="ARBA" id="ARBA00083566"/>
    </source>
</evidence>
<dbReference type="PANTHER" id="PTHR10527">
    <property type="entry name" value="IMPORTIN BETA"/>
    <property type="match status" value="1"/>
</dbReference>